<dbReference type="GO" id="GO:0005829">
    <property type="term" value="C:cytosol"/>
    <property type="evidence" value="ECO:0007669"/>
    <property type="project" value="TreeGrafter"/>
</dbReference>
<comment type="catalytic activity">
    <reaction evidence="1 5">
        <text>L-alanine = D-alanine</text>
        <dbReference type="Rhea" id="RHEA:20249"/>
        <dbReference type="ChEBI" id="CHEBI:57416"/>
        <dbReference type="ChEBI" id="CHEBI:57972"/>
        <dbReference type="EC" id="5.1.1.1"/>
    </reaction>
</comment>
<comment type="cofactor">
    <cofactor evidence="2 5 6">
        <name>pyridoxal 5'-phosphate</name>
        <dbReference type="ChEBI" id="CHEBI:597326"/>
    </cofactor>
</comment>
<feature type="active site" description="Proton acceptor; specific for L-alanine" evidence="5">
    <location>
        <position position="266"/>
    </location>
</feature>
<keyword evidence="10" id="KW-1185">Reference proteome</keyword>
<feature type="binding site" evidence="5 7">
    <location>
        <position position="138"/>
    </location>
    <ligand>
        <name>substrate</name>
    </ligand>
</feature>
<dbReference type="InterPro" id="IPR029066">
    <property type="entry name" value="PLP-binding_barrel"/>
</dbReference>
<dbReference type="PANTHER" id="PTHR30511">
    <property type="entry name" value="ALANINE RACEMASE"/>
    <property type="match status" value="1"/>
</dbReference>
<feature type="modified residue" description="N6-(pyridoxal phosphate)lysine" evidence="5 6">
    <location>
        <position position="40"/>
    </location>
</feature>
<comment type="similarity">
    <text evidence="5">Belongs to the alanine racemase family.</text>
</comment>
<feature type="binding site" evidence="5 7">
    <location>
        <position position="314"/>
    </location>
    <ligand>
        <name>substrate</name>
    </ligand>
</feature>
<dbReference type="Pfam" id="PF01168">
    <property type="entry name" value="Ala_racemase_N"/>
    <property type="match status" value="1"/>
</dbReference>
<dbReference type="FunFam" id="2.40.37.10:FF:000006">
    <property type="entry name" value="Alanine racemase"/>
    <property type="match status" value="1"/>
</dbReference>
<proteinExistence type="inferred from homology"/>
<dbReference type="SUPFAM" id="SSF50621">
    <property type="entry name" value="Alanine racemase C-terminal domain-like"/>
    <property type="match status" value="1"/>
</dbReference>
<comment type="caution">
    <text evidence="9">The sequence shown here is derived from an EMBL/GenBank/DDBJ whole genome shotgun (WGS) entry which is preliminary data.</text>
</comment>
<evidence type="ECO:0000313" key="10">
    <source>
        <dbReference type="Proteomes" id="UP000284219"/>
    </source>
</evidence>
<dbReference type="NCBIfam" id="TIGR00492">
    <property type="entry name" value="alr"/>
    <property type="match status" value="1"/>
</dbReference>
<dbReference type="FunFam" id="3.20.20.10:FF:000002">
    <property type="entry name" value="Alanine racemase"/>
    <property type="match status" value="1"/>
</dbReference>
<sequence length="386" mass="42124">MGEDFYRHTWVEVDLDAISANVNAFRKHLPEQTKLMAVVKADGYGHGAIPVAEEALAAGVQYLGVATLDEALELRAAGIDAPILVMGYTAPPFLEIAALRNITLTVFDLDVIAALDELTRRLRIPVKIHLKVDSGMGRIGVRSEAEFRALISAVDKCPLIVLEGAFTHFSCADEVDSSYSEAQHHTFMRVIQNSLRSIPIIHCNNSAAGIMFPSWGYNMVRLGISLYGQYPSPQARGQGIELTAAFALKSKISYVKDVSKGTFISYGATYQTTSKAKIASIPIGYADGYSRALSNRGKALVGGQKVSVVGRICMDQCMLDVSNLSTCFVGDEVVLIGRQGNAIITVDDVAELLQTINYEVTCMISRRVPRVYKRNGSELFTKNYLL</sequence>
<evidence type="ECO:0000256" key="7">
    <source>
        <dbReference type="PIRSR" id="PIRSR600821-52"/>
    </source>
</evidence>
<dbReference type="AlphaFoldDB" id="A0A419SFR6"/>
<protein>
    <recommendedName>
        <fullName evidence="5">Alanine racemase</fullName>
        <ecNumber evidence="5">5.1.1.1</ecNumber>
    </recommendedName>
</protein>
<dbReference type="GO" id="GO:0009252">
    <property type="term" value="P:peptidoglycan biosynthetic process"/>
    <property type="evidence" value="ECO:0007669"/>
    <property type="project" value="TreeGrafter"/>
</dbReference>
<keyword evidence="4 5" id="KW-0413">Isomerase</keyword>
<evidence type="ECO:0000256" key="2">
    <source>
        <dbReference type="ARBA" id="ARBA00001933"/>
    </source>
</evidence>
<dbReference type="GO" id="GO:0030170">
    <property type="term" value="F:pyridoxal phosphate binding"/>
    <property type="evidence" value="ECO:0007669"/>
    <property type="project" value="UniProtKB-UniRule"/>
</dbReference>
<dbReference type="InterPro" id="IPR009006">
    <property type="entry name" value="Ala_racemase/Decarboxylase_C"/>
</dbReference>
<feature type="active site" description="Proton acceptor; specific for D-alanine" evidence="5">
    <location>
        <position position="40"/>
    </location>
</feature>
<feature type="domain" description="Alanine racemase C-terminal" evidence="8">
    <location>
        <begin position="245"/>
        <end position="373"/>
    </location>
</feature>
<dbReference type="EC" id="5.1.1.1" evidence="5"/>
<comment type="pathway">
    <text evidence="5">Amino-acid biosynthesis; D-alanine biosynthesis; D-alanine from L-alanine: step 1/1.</text>
</comment>
<dbReference type="InterPro" id="IPR020622">
    <property type="entry name" value="Ala_racemase_pyridoxalP-BS"/>
</dbReference>
<dbReference type="GO" id="GO:0030632">
    <property type="term" value="P:D-alanine biosynthetic process"/>
    <property type="evidence" value="ECO:0007669"/>
    <property type="project" value="UniProtKB-UniRule"/>
</dbReference>
<dbReference type="InterPro" id="IPR000821">
    <property type="entry name" value="Ala_racemase"/>
</dbReference>
<evidence type="ECO:0000259" key="8">
    <source>
        <dbReference type="SMART" id="SM01005"/>
    </source>
</evidence>
<evidence type="ECO:0000256" key="4">
    <source>
        <dbReference type="ARBA" id="ARBA00023235"/>
    </source>
</evidence>
<dbReference type="Gene3D" id="3.20.20.10">
    <property type="entry name" value="Alanine racemase"/>
    <property type="match status" value="1"/>
</dbReference>
<dbReference type="Proteomes" id="UP000284219">
    <property type="component" value="Unassembled WGS sequence"/>
</dbReference>
<evidence type="ECO:0000313" key="9">
    <source>
        <dbReference type="EMBL" id="RKD22605.1"/>
    </source>
</evidence>
<name>A0A419SFR6_9BACL</name>
<dbReference type="InterPro" id="IPR001608">
    <property type="entry name" value="Ala_racemase_N"/>
</dbReference>
<dbReference type="Pfam" id="PF00842">
    <property type="entry name" value="Ala_racemase_C"/>
    <property type="match status" value="1"/>
</dbReference>
<dbReference type="EMBL" id="MCHY01000009">
    <property type="protein sequence ID" value="RKD22605.1"/>
    <property type="molecule type" value="Genomic_DNA"/>
</dbReference>
<organism evidence="9 10">
    <name type="scientific">Ammoniphilus oxalaticus</name>
    <dbReference type="NCBI Taxonomy" id="66863"/>
    <lineage>
        <taxon>Bacteria</taxon>
        <taxon>Bacillati</taxon>
        <taxon>Bacillota</taxon>
        <taxon>Bacilli</taxon>
        <taxon>Bacillales</taxon>
        <taxon>Paenibacillaceae</taxon>
        <taxon>Aneurinibacillus group</taxon>
        <taxon>Ammoniphilus</taxon>
    </lineage>
</organism>
<keyword evidence="3 5" id="KW-0663">Pyridoxal phosphate</keyword>
<accession>A0A419SFR6</accession>
<evidence type="ECO:0000256" key="5">
    <source>
        <dbReference type="HAMAP-Rule" id="MF_01201"/>
    </source>
</evidence>
<dbReference type="UniPathway" id="UPA00042">
    <property type="reaction ID" value="UER00497"/>
</dbReference>
<dbReference type="PRINTS" id="PR00992">
    <property type="entry name" value="ALARACEMASE"/>
</dbReference>
<gene>
    <name evidence="9" type="ORF">BEP19_10110</name>
</gene>
<dbReference type="GO" id="GO:0008784">
    <property type="term" value="F:alanine racemase activity"/>
    <property type="evidence" value="ECO:0007669"/>
    <property type="project" value="UniProtKB-UniRule"/>
</dbReference>
<reference evidence="9 10" key="1">
    <citation type="submission" date="2016-08" db="EMBL/GenBank/DDBJ databases">
        <title>Novel Firmicute Genomes.</title>
        <authorList>
            <person name="Poppleton D.I."/>
            <person name="Gribaldo S."/>
        </authorList>
    </citation>
    <scope>NUCLEOTIDE SEQUENCE [LARGE SCALE GENOMIC DNA]</scope>
    <source>
        <strain evidence="9 10">RAOx-1</strain>
    </source>
</reference>
<dbReference type="CDD" id="cd00430">
    <property type="entry name" value="PLPDE_III_AR"/>
    <property type="match status" value="1"/>
</dbReference>
<dbReference type="HAMAP" id="MF_01201">
    <property type="entry name" value="Ala_racemase"/>
    <property type="match status" value="1"/>
</dbReference>
<evidence type="ECO:0000256" key="3">
    <source>
        <dbReference type="ARBA" id="ARBA00022898"/>
    </source>
</evidence>
<evidence type="ECO:0000256" key="1">
    <source>
        <dbReference type="ARBA" id="ARBA00000316"/>
    </source>
</evidence>
<dbReference type="SUPFAM" id="SSF51419">
    <property type="entry name" value="PLP-binding barrel"/>
    <property type="match status" value="1"/>
</dbReference>
<dbReference type="PROSITE" id="PS00395">
    <property type="entry name" value="ALANINE_RACEMASE"/>
    <property type="match status" value="1"/>
</dbReference>
<dbReference type="InterPro" id="IPR011079">
    <property type="entry name" value="Ala_racemase_C"/>
</dbReference>
<evidence type="ECO:0000256" key="6">
    <source>
        <dbReference type="PIRSR" id="PIRSR600821-50"/>
    </source>
</evidence>
<comment type="function">
    <text evidence="5">Catalyzes the interconversion of L-alanine and D-alanine. May also act on other amino acids.</text>
</comment>
<dbReference type="Gene3D" id="2.40.37.10">
    <property type="entry name" value="Lyase, Ornithine Decarboxylase, Chain A, domain 1"/>
    <property type="match status" value="1"/>
</dbReference>
<dbReference type="OrthoDB" id="9813814at2"/>
<dbReference type="SMART" id="SM01005">
    <property type="entry name" value="Ala_racemase_C"/>
    <property type="match status" value="1"/>
</dbReference>
<dbReference type="PANTHER" id="PTHR30511:SF0">
    <property type="entry name" value="ALANINE RACEMASE, CATABOLIC-RELATED"/>
    <property type="match status" value="1"/>
</dbReference>
<dbReference type="RefSeq" id="WP_120190078.1">
    <property type="nucleotide sequence ID" value="NZ_MCHY01000009.1"/>
</dbReference>